<gene>
    <name evidence="1" type="ORF">LCGC14_1493320</name>
</gene>
<evidence type="ECO:0000313" key="1">
    <source>
        <dbReference type="EMBL" id="KKM65228.1"/>
    </source>
</evidence>
<name>A0A0F9J6Q1_9ZZZZ</name>
<comment type="caution">
    <text evidence="1">The sequence shown here is derived from an EMBL/GenBank/DDBJ whole genome shotgun (WGS) entry which is preliminary data.</text>
</comment>
<proteinExistence type="predicted"/>
<accession>A0A0F9J6Q1</accession>
<dbReference type="EMBL" id="LAZR01010759">
    <property type="protein sequence ID" value="KKM65228.1"/>
    <property type="molecule type" value="Genomic_DNA"/>
</dbReference>
<sequence>MKKCAFAVLVKISKGSKWIRGIAVGSDIGDVDTIVTKQGRLKGQPYDFKKLLGRGMIWFDLE</sequence>
<organism evidence="1">
    <name type="scientific">marine sediment metagenome</name>
    <dbReference type="NCBI Taxonomy" id="412755"/>
    <lineage>
        <taxon>unclassified sequences</taxon>
        <taxon>metagenomes</taxon>
        <taxon>ecological metagenomes</taxon>
    </lineage>
</organism>
<protein>
    <submittedName>
        <fullName evidence="1">Uncharacterized protein</fullName>
    </submittedName>
</protein>
<reference evidence="1" key="1">
    <citation type="journal article" date="2015" name="Nature">
        <title>Complex archaea that bridge the gap between prokaryotes and eukaryotes.</title>
        <authorList>
            <person name="Spang A."/>
            <person name="Saw J.H."/>
            <person name="Jorgensen S.L."/>
            <person name="Zaremba-Niedzwiedzka K."/>
            <person name="Martijn J."/>
            <person name="Lind A.E."/>
            <person name="van Eijk R."/>
            <person name="Schleper C."/>
            <person name="Guy L."/>
            <person name="Ettema T.J."/>
        </authorList>
    </citation>
    <scope>NUCLEOTIDE SEQUENCE</scope>
</reference>
<dbReference type="AlphaFoldDB" id="A0A0F9J6Q1"/>